<evidence type="ECO:0000313" key="2">
    <source>
        <dbReference type="Proteomes" id="UP000765509"/>
    </source>
</evidence>
<keyword evidence="2" id="KW-1185">Reference proteome</keyword>
<comment type="caution">
    <text evidence="1">The sequence shown here is derived from an EMBL/GenBank/DDBJ whole genome shotgun (WGS) entry which is preliminary data.</text>
</comment>
<proteinExistence type="predicted"/>
<dbReference type="EMBL" id="AVOT02056000">
    <property type="protein sequence ID" value="MBW0550426.1"/>
    <property type="molecule type" value="Genomic_DNA"/>
</dbReference>
<protein>
    <submittedName>
        <fullName evidence="1">Uncharacterized protein</fullName>
    </submittedName>
</protein>
<evidence type="ECO:0000313" key="1">
    <source>
        <dbReference type="EMBL" id="MBW0550426.1"/>
    </source>
</evidence>
<sequence length="165" mass="18623">MPMTPFSIGTPCCVFVSQRSSTWLKWLLSKSDTENVIDTWAESIHQDQDYGFLSDIQHGENVKQIKWENKPNSLKLALSLFVDWFNPRGNKLSKKLESTGIFAISCLNLPPILRKKLFHMCICGIAPGPYSPNTQTLNHVLKPLLDELVDLDSGILIPTYQYPSG</sequence>
<reference evidence="1" key="1">
    <citation type="submission" date="2021-03" db="EMBL/GenBank/DDBJ databases">
        <title>Draft genome sequence of rust myrtle Austropuccinia psidii MF-1, a brazilian biotype.</title>
        <authorList>
            <person name="Quecine M.C."/>
            <person name="Pachon D.M.R."/>
            <person name="Bonatelli M.L."/>
            <person name="Correr F.H."/>
            <person name="Franceschini L.M."/>
            <person name="Leite T.F."/>
            <person name="Margarido G.R.A."/>
            <person name="Almeida C.A."/>
            <person name="Ferrarezi J.A."/>
            <person name="Labate C.A."/>
        </authorList>
    </citation>
    <scope>NUCLEOTIDE SEQUENCE</scope>
    <source>
        <strain evidence="1">MF-1</strain>
    </source>
</reference>
<gene>
    <name evidence="1" type="ORF">O181_090141</name>
</gene>
<name>A0A9Q3IV00_9BASI</name>
<dbReference type="AlphaFoldDB" id="A0A9Q3IV00"/>
<dbReference type="Proteomes" id="UP000765509">
    <property type="component" value="Unassembled WGS sequence"/>
</dbReference>
<organism evidence="1 2">
    <name type="scientific">Austropuccinia psidii MF-1</name>
    <dbReference type="NCBI Taxonomy" id="1389203"/>
    <lineage>
        <taxon>Eukaryota</taxon>
        <taxon>Fungi</taxon>
        <taxon>Dikarya</taxon>
        <taxon>Basidiomycota</taxon>
        <taxon>Pucciniomycotina</taxon>
        <taxon>Pucciniomycetes</taxon>
        <taxon>Pucciniales</taxon>
        <taxon>Sphaerophragmiaceae</taxon>
        <taxon>Austropuccinia</taxon>
    </lineage>
</organism>
<dbReference type="OrthoDB" id="2505776at2759"/>
<accession>A0A9Q3IV00</accession>